<dbReference type="Proteomes" id="UP000176287">
    <property type="component" value="Unassembled WGS sequence"/>
</dbReference>
<evidence type="ECO:0000256" key="4">
    <source>
        <dbReference type="ARBA" id="ARBA00022777"/>
    </source>
</evidence>
<keyword evidence="4" id="KW-0418">Kinase</keyword>
<evidence type="ECO:0008006" key="7">
    <source>
        <dbReference type="Google" id="ProtNLM"/>
    </source>
</evidence>
<evidence type="ECO:0000256" key="1">
    <source>
        <dbReference type="ARBA" id="ARBA00022679"/>
    </source>
</evidence>
<evidence type="ECO:0000256" key="3">
    <source>
        <dbReference type="ARBA" id="ARBA00022741"/>
    </source>
</evidence>
<organism evidence="5 6">
    <name type="scientific">Candidatus Liptonbacteria bacterium RIFCSPLOWO2_01_FULL_45_15</name>
    <dbReference type="NCBI Taxonomy" id="1798649"/>
    <lineage>
        <taxon>Bacteria</taxon>
        <taxon>Candidatus Liptoniibacteriota</taxon>
    </lineage>
</organism>
<evidence type="ECO:0000313" key="6">
    <source>
        <dbReference type="Proteomes" id="UP000176287"/>
    </source>
</evidence>
<dbReference type="EMBL" id="MHKZ01000003">
    <property type="protein sequence ID" value="OGZ01230.1"/>
    <property type="molecule type" value="Genomic_DNA"/>
</dbReference>
<dbReference type="AlphaFoldDB" id="A0A1G2CKH2"/>
<dbReference type="Gene3D" id="3.40.50.300">
    <property type="entry name" value="P-loop containing nucleotide triphosphate hydrolases"/>
    <property type="match status" value="1"/>
</dbReference>
<keyword evidence="1" id="KW-0808">Transferase</keyword>
<dbReference type="GO" id="GO:0019205">
    <property type="term" value="F:nucleobase-containing compound kinase activity"/>
    <property type="evidence" value="ECO:0007669"/>
    <property type="project" value="InterPro"/>
</dbReference>
<protein>
    <recommendedName>
        <fullName evidence="7">Adenylate kinase</fullName>
    </recommendedName>
</protein>
<comment type="caution">
    <text evidence="5">The sequence shown here is derived from an EMBL/GenBank/DDBJ whole genome shotgun (WGS) entry which is preliminary data.</text>
</comment>
<proteinExistence type="predicted"/>
<evidence type="ECO:0000256" key="2">
    <source>
        <dbReference type="ARBA" id="ARBA00022727"/>
    </source>
</evidence>
<name>A0A1G2CKH2_9BACT</name>
<dbReference type="InterPro" id="IPR027417">
    <property type="entry name" value="P-loop_NTPase"/>
</dbReference>
<gene>
    <name evidence="5" type="ORF">A3B13_00865</name>
</gene>
<keyword evidence="2" id="KW-0545">Nucleotide biosynthesis</keyword>
<dbReference type="SUPFAM" id="SSF52540">
    <property type="entry name" value="P-loop containing nucleoside triphosphate hydrolases"/>
    <property type="match status" value="1"/>
</dbReference>
<evidence type="ECO:0000313" key="5">
    <source>
        <dbReference type="EMBL" id="OGZ01230.1"/>
    </source>
</evidence>
<keyword evidence="3" id="KW-0547">Nucleotide-binding</keyword>
<accession>A0A1G2CKH2</accession>
<dbReference type="STRING" id="1798649.A3B13_00865"/>
<dbReference type="GO" id="GO:0005524">
    <property type="term" value="F:ATP binding"/>
    <property type="evidence" value="ECO:0007669"/>
    <property type="project" value="InterPro"/>
</dbReference>
<dbReference type="PANTHER" id="PTHR23359">
    <property type="entry name" value="NUCLEOTIDE KINASE"/>
    <property type="match status" value="1"/>
</dbReference>
<dbReference type="Pfam" id="PF00406">
    <property type="entry name" value="ADK"/>
    <property type="match status" value="1"/>
</dbReference>
<dbReference type="GO" id="GO:0009165">
    <property type="term" value="P:nucleotide biosynthetic process"/>
    <property type="evidence" value="ECO:0007669"/>
    <property type="project" value="UniProtKB-KW"/>
</dbReference>
<reference evidence="5 6" key="1">
    <citation type="journal article" date="2016" name="Nat. Commun.">
        <title>Thousands of microbial genomes shed light on interconnected biogeochemical processes in an aquifer system.</title>
        <authorList>
            <person name="Anantharaman K."/>
            <person name="Brown C.T."/>
            <person name="Hug L.A."/>
            <person name="Sharon I."/>
            <person name="Castelle C.J."/>
            <person name="Probst A.J."/>
            <person name="Thomas B.C."/>
            <person name="Singh A."/>
            <person name="Wilkins M.J."/>
            <person name="Karaoz U."/>
            <person name="Brodie E.L."/>
            <person name="Williams K.H."/>
            <person name="Hubbard S.S."/>
            <person name="Banfield J.F."/>
        </authorList>
    </citation>
    <scope>NUCLEOTIDE SEQUENCE [LARGE SCALE GENOMIC DNA]</scope>
</reference>
<dbReference type="InterPro" id="IPR000850">
    <property type="entry name" value="Adenylat/UMP-CMP_kin"/>
</dbReference>
<sequence>MKDANFPIFKTKTEGVTEKFNLNDPDSRRKYFDAKAGEEIKKLREYLDSGKTFIAYLIGKKNSGKGTYSKLFMEAIGSKNIGHISVGDIMRDVHASLSDPARKKELTDFLQENYRGFHTIEETIGLIEGRDQSSLVSTELTLALLKYEISRRPRQALFIDGFPRGLDQVNYSIFLKDLLGYRNDPDFFVFLDLPEEVIDARIKTRVICPVCKTPRNIRLAITKEIGYDETTKTFYLICDEAACKGARMVTKEGDELGMEPIRKRLEADDMIAKHLLKLKGVPHVFLRNSIPVSEASVTADDYELTPAYSFELDEKKKIKVIETPWTVTDDNGAESYSLMPAPVALSLIKQIAKTLKL</sequence>